<evidence type="ECO:0000313" key="1">
    <source>
        <dbReference type="EMBL" id="CAB4156634.1"/>
    </source>
</evidence>
<gene>
    <name evidence="1" type="ORF">UFOVP655_84</name>
</gene>
<proteinExistence type="predicted"/>
<accession>A0A6J5NMU7</accession>
<dbReference type="EMBL" id="LR796637">
    <property type="protein sequence ID" value="CAB4156634.1"/>
    <property type="molecule type" value="Genomic_DNA"/>
</dbReference>
<reference evidence="1" key="1">
    <citation type="submission" date="2020-04" db="EMBL/GenBank/DDBJ databases">
        <authorList>
            <person name="Chiriac C."/>
            <person name="Salcher M."/>
            <person name="Ghai R."/>
            <person name="Kavagutti S V."/>
        </authorList>
    </citation>
    <scope>NUCLEOTIDE SEQUENCE</scope>
</reference>
<name>A0A6J5NMU7_9CAUD</name>
<organism evidence="1">
    <name type="scientific">uncultured Caudovirales phage</name>
    <dbReference type="NCBI Taxonomy" id="2100421"/>
    <lineage>
        <taxon>Viruses</taxon>
        <taxon>Duplodnaviria</taxon>
        <taxon>Heunggongvirae</taxon>
        <taxon>Uroviricota</taxon>
        <taxon>Caudoviricetes</taxon>
        <taxon>Peduoviridae</taxon>
        <taxon>Maltschvirus</taxon>
        <taxon>Maltschvirus maltsch</taxon>
    </lineage>
</organism>
<sequence>MTDTPKKLVVDIETGISQYIDLTPEEVAQREADAQAFLEATEAAEADAQAKAELKESARAKLIAGESLTAEEAAVITL</sequence>
<protein>
    <submittedName>
        <fullName evidence="1">Uncharacterized protein</fullName>
    </submittedName>
</protein>